<feature type="compositionally biased region" description="Low complexity" evidence="7">
    <location>
        <begin position="131"/>
        <end position="140"/>
    </location>
</feature>
<evidence type="ECO:0000256" key="5">
    <source>
        <dbReference type="ARBA" id="ARBA00022833"/>
    </source>
</evidence>
<evidence type="ECO:0000256" key="7">
    <source>
        <dbReference type="SAM" id="MobiDB-lite"/>
    </source>
</evidence>
<evidence type="ECO:0000259" key="8">
    <source>
        <dbReference type="Pfam" id="PF01551"/>
    </source>
</evidence>
<keyword evidence="3" id="KW-0479">Metal-binding</keyword>
<dbReference type="Gene3D" id="2.70.70.10">
    <property type="entry name" value="Glucose Permease (Domain IIA)"/>
    <property type="match status" value="1"/>
</dbReference>
<keyword evidence="6" id="KW-0482">Metalloprotease</keyword>
<dbReference type="CDD" id="cd12797">
    <property type="entry name" value="M23_peptidase"/>
    <property type="match status" value="1"/>
</dbReference>
<dbReference type="RefSeq" id="WP_085485387.1">
    <property type="nucleotide sequence ID" value="NZ_FXAT01000005.1"/>
</dbReference>
<keyword evidence="2" id="KW-0645">Protease</keyword>
<protein>
    <submittedName>
        <fullName evidence="9">Peptidase family M23</fullName>
    </submittedName>
</protein>
<evidence type="ECO:0000313" key="9">
    <source>
        <dbReference type="EMBL" id="SMG50748.1"/>
    </source>
</evidence>
<name>A0A1X7LA72_9BURK</name>
<dbReference type="STRING" id="1515439.SAMN06265784_105312"/>
<feature type="region of interest" description="Disordered" evidence="7">
    <location>
        <begin position="107"/>
        <end position="143"/>
    </location>
</feature>
<evidence type="ECO:0000256" key="2">
    <source>
        <dbReference type="ARBA" id="ARBA00022670"/>
    </source>
</evidence>
<dbReference type="GO" id="GO:0046872">
    <property type="term" value="F:metal ion binding"/>
    <property type="evidence" value="ECO:0007669"/>
    <property type="project" value="UniProtKB-KW"/>
</dbReference>
<dbReference type="Gene3D" id="3.10.450.350">
    <property type="match status" value="1"/>
</dbReference>
<evidence type="ECO:0000313" key="10">
    <source>
        <dbReference type="Proteomes" id="UP000193228"/>
    </source>
</evidence>
<dbReference type="Proteomes" id="UP000193228">
    <property type="component" value="Unassembled WGS sequence"/>
</dbReference>
<comment type="cofactor">
    <cofactor evidence="1">
        <name>Zn(2+)</name>
        <dbReference type="ChEBI" id="CHEBI:29105"/>
    </cofactor>
</comment>
<dbReference type="PANTHER" id="PTHR21666:SF288">
    <property type="entry name" value="CELL DIVISION PROTEIN YTFB"/>
    <property type="match status" value="1"/>
</dbReference>
<feature type="compositionally biased region" description="Gly residues" evidence="7">
    <location>
        <begin position="115"/>
        <end position="130"/>
    </location>
</feature>
<dbReference type="OrthoDB" id="9815245at2"/>
<accession>A0A1X7LA72</accession>
<dbReference type="GO" id="GO:0006508">
    <property type="term" value="P:proteolysis"/>
    <property type="evidence" value="ECO:0007669"/>
    <property type="project" value="UniProtKB-KW"/>
</dbReference>
<dbReference type="GO" id="GO:0004222">
    <property type="term" value="F:metalloendopeptidase activity"/>
    <property type="evidence" value="ECO:0007669"/>
    <property type="project" value="TreeGrafter"/>
</dbReference>
<dbReference type="InterPro" id="IPR050570">
    <property type="entry name" value="Cell_wall_metabolism_enzyme"/>
</dbReference>
<evidence type="ECO:0000256" key="1">
    <source>
        <dbReference type="ARBA" id="ARBA00001947"/>
    </source>
</evidence>
<dbReference type="InterPro" id="IPR011055">
    <property type="entry name" value="Dup_hybrid_motif"/>
</dbReference>
<sequence>MSSVCAAYLMTRDHAVPNDEPGVSLVSKDSTKAVAGSQTSATAGGAPAASAAAAAQPPAFTVKKAPIERNFAAAAQSMGVDTGTTAILVRAFDNELNLARDLQPGDQVSAVFDNGGNGGNGGNGDSGASGGSNKSAANVGGNQGATRAPLAVRIVRGSTAHDVFLYKDLQGQPFYYSKDGASTKPAFERYPLDFTRVSSGFSLRRFDPVLHRWQSHNGVDLAAPAGTPVHATARGVIRFIGRQTGYGKVVVIQNPAPYSTTFAHLSRFAKGLRRGSHVTRNQVIGYVGETGWATGPHLHYEVHVNKVPQDPLTVELPEKTPLRADELQQFEARVAQLTALL</sequence>
<evidence type="ECO:0000256" key="3">
    <source>
        <dbReference type="ARBA" id="ARBA00022723"/>
    </source>
</evidence>
<evidence type="ECO:0000256" key="4">
    <source>
        <dbReference type="ARBA" id="ARBA00022801"/>
    </source>
</evidence>
<dbReference type="EMBL" id="FXAT01000005">
    <property type="protein sequence ID" value="SMG50748.1"/>
    <property type="molecule type" value="Genomic_DNA"/>
</dbReference>
<keyword evidence="10" id="KW-1185">Reference proteome</keyword>
<feature type="domain" description="M23ase beta-sheet core" evidence="8">
    <location>
        <begin position="215"/>
        <end position="311"/>
    </location>
</feature>
<reference evidence="10" key="1">
    <citation type="submission" date="2017-04" db="EMBL/GenBank/DDBJ databases">
        <authorList>
            <person name="Varghese N."/>
            <person name="Submissions S."/>
        </authorList>
    </citation>
    <scope>NUCLEOTIDE SEQUENCE [LARGE SCALE GENOMIC DNA]</scope>
    <source>
        <strain evidence="10">LMG 29540</strain>
    </source>
</reference>
<gene>
    <name evidence="9" type="ORF">SAMN06265784_105312</name>
</gene>
<keyword evidence="5" id="KW-0862">Zinc</keyword>
<dbReference type="SUPFAM" id="SSF51261">
    <property type="entry name" value="Duplicated hybrid motif"/>
    <property type="match status" value="1"/>
</dbReference>
<dbReference type="AlphaFoldDB" id="A0A1X7LA72"/>
<dbReference type="Pfam" id="PF01551">
    <property type="entry name" value="Peptidase_M23"/>
    <property type="match status" value="1"/>
</dbReference>
<evidence type="ECO:0000256" key="6">
    <source>
        <dbReference type="ARBA" id="ARBA00023049"/>
    </source>
</evidence>
<dbReference type="InterPro" id="IPR016047">
    <property type="entry name" value="M23ase_b-sheet_dom"/>
</dbReference>
<keyword evidence="4" id="KW-0378">Hydrolase</keyword>
<proteinExistence type="predicted"/>
<organism evidence="9 10">
    <name type="scientific">Paraburkholderia susongensis</name>
    <dbReference type="NCBI Taxonomy" id="1515439"/>
    <lineage>
        <taxon>Bacteria</taxon>
        <taxon>Pseudomonadati</taxon>
        <taxon>Pseudomonadota</taxon>
        <taxon>Betaproteobacteria</taxon>
        <taxon>Burkholderiales</taxon>
        <taxon>Burkholderiaceae</taxon>
        <taxon>Paraburkholderia</taxon>
    </lineage>
</organism>
<dbReference type="PANTHER" id="PTHR21666">
    <property type="entry name" value="PEPTIDASE-RELATED"/>
    <property type="match status" value="1"/>
</dbReference>